<comment type="caution">
    <text evidence="1">The sequence shown here is derived from an EMBL/GenBank/DDBJ whole genome shotgun (WGS) entry which is preliminary data.</text>
</comment>
<name>A0A645GA78_9ZZZZ</name>
<dbReference type="InterPro" id="IPR024078">
    <property type="entry name" value="LmbE-like_dom_sf"/>
</dbReference>
<gene>
    <name evidence="1" type="ORF">SDC9_168353</name>
</gene>
<dbReference type="Gene3D" id="3.40.50.10320">
    <property type="entry name" value="LmbE-like"/>
    <property type="match status" value="1"/>
</dbReference>
<protein>
    <submittedName>
        <fullName evidence="1">Uncharacterized protein</fullName>
    </submittedName>
</protein>
<proteinExistence type="predicted"/>
<evidence type="ECO:0000313" key="1">
    <source>
        <dbReference type="EMBL" id="MPN20974.1"/>
    </source>
</evidence>
<sequence>MMNFKCKPTPVVTNDVRVYHSMPHSLTDAMRRPVMPELYVDITGVLDQKIAGLVCHVSQKHWLDLSQGKDAYVKDLVGKGEHFGRLSKHFRYAEGWVRHSHVGFCAPDFNPLLDALKAANAVYVDPEYEIRLQNGTL</sequence>
<organism evidence="1">
    <name type="scientific">bioreactor metagenome</name>
    <dbReference type="NCBI Taxonomy" id="1076179"/>
    <lineage>
        <taxon>unclassified sequences</taxon>
        <taxon>metagenomes</taxon>
        <taxon>ecological metagenomes</taxon>
    </lineage>
</organism>
<dbReference type="SUPFAM" id="SSF102588">
    <property type="entry name" value="LmbE-like"/>
    <property type="match status" value="1"/>
</dbReference>
<dbReference type="AlphaFoldDB" id="A0A645GA78"/>
<reference evidence="1" key="1">
    <citation type="submission" date="2019-08" db="EMBL/GenBank/DDBJ databases">
        <authorList>
            <person name="Kucharzyk K."/>
            <person name="Murdoch R.W."/>
            <person name="Higgins S."/>
            <person name="Loffler F."/>
        </authorList>
    </citation>
    <scope>NUCLEOTIDE SEQUENCE</scope>
</reference>
<accession>A0A645GA78</accession>
<dbReference type="EMBL" id="VSSQ01068833">
    <property type="protein sequence ID" value="MPN20974.1"/>
    <property type="molecule type" value="Genomic_DNA"/>
</dbReference>